<dbReference type="GO" id="GO:0016020">
    <property type="term" value="C:membrane"/>
    <property type="evidence" value="ECO:0007669"/>
    <property type="project" value="UniProtKB-UniRule"/>
</dbReference>
<keyword evidence="4" id="KW-0808">Transferase</keyword>
<keyword evidence="1" id="KW-1133">Transmembrane helix</keyword>
<gene>
    <name evidence="4" type="ORF">I7412_01645</name>
</gene>
<feature type="domain" description="MHYT" evidence="3">
    <location>
        <begin position="13"/>
        <end position="203"/>
    </location>
</feature>
<sequence>MIAAQVAHEHGTQNIAFVAVSIGLALAGSFAALVSAIRLSSSPKARRGRWILASAVSLGGGAIWSMHFMGMLGYHVDGRTIVYDLPLTALSLVIAVGASALGLATVASKPDSRTRLVVSGVLTGLGVAAMHYTGMAAMHAGSSVSYDPALVAASVGIAVVAALAALWIVFRVRTGLHVALASAVMAGAVCGMHYTAMAATRVAVSDYPAVGNGADPIVLSFPVCVIAFTVLALIILAAFDGFGDSGRSPLTGGGDPRTAHESTTGGRRRRSIQRSTLG</sequence>
<dbReference type="GO" id="GO:0016301">
    <property type="term" value="F:kinase activity"/>
    <property type="evidence" value="ECO:0007669"/>
    <property type="project" value="UniProtKB-KW"/>
</dbReference>
<dbReference type="PANTHER" id="PTHR35152:SF1">
    <property type="entry name" value="DOMAIN SIGNALLING PROTEIN, PUTATIVE (AFU_ORTHOLOGUE AFUA_5G11310)-RELATED"/>
    <property type="match status" value="1"/>
</dbReference>
<keyword evidence="1" id="KW-0472">Membrane</keyword>
<feature type="transmembrane region" description="Helical" evidence="1">
    <location>
        <begin position="49"/>
        <end position="69"/>
    </location>
</feature>
<feature type="transmembrane region" description="Helical" evidence="1">
    <location>
        <begin position="15"/>
        <end position="37"/>
    </location>
</feature>
<feature type="transmembrane region" description="Helical" evidence="1">
    <location>
        <begin position="217"/>
        <end position="239"/>
    </location>
</feature>
<dbReference type="PANTHER" id="PTHR35152">
    <property type="entry name" value="DOMAIN SIGNALLING PROTEIN, PUTATIVE (AFU_ORTHOLOGUE AFUA_5G11310)-RELATED"/>
    <property type="match status" value="1"/>
</dbReference>
<feature type="transmembrane region" description="Helical" evidence="1">
    <location>
        <begin position="149"/>
        <end position="170"/>
    </location>
</feature>
<name>A0A937ULD1_9ACTN</name>
<feature type="transmembrane region" description="Helical" evidence="1">
    <location>
        <begin position="116"/>
        <end position="137"/>
    </location>
</feature>
<evidence type="ECO:0000259" key="3">
    <source>
        <dbReference type="PROSITE" id="PS50924"/>
    </source>
</evidence>
<evidence type="ECO:0000313" key="5">
    <source>
        <dbReference type="Proteomes" id="UP000604475"/>
    </source>
</evidence>
<evidence type="ECO:0000256" key="1">
    <source>
        <dbReference type="PROSITE-ProRule" id="PRU00244"/>
    </source>
</evidence>
<keyword evidence="4" id="KW-0418">Kinase</keyword>
<evidence type="ECO:0000256" key="2">
    <source>
        <dbReference type="SAM" id="MobiDB-lite"/>
    </source>
</evidence>
<dbReference type="Pfam" id="PF03707">
    <property type="entry name" value="MHYT"/>
    <property type="match status" value="3"/>
</dbReference>
<dbReference type="InterPro" id="IPR005330">
    <property type="entry name" value="MHYT_dom"/>
</dbReference>
<feature type="transmembrane region" description="Helical" evidence="1">
    <location>
        <begin position="81"/>
        <end position="104"/>
    </location>
</feature>
<organism evidence="4 5">
    <name type="scientific">Frankia nepalensis</name>
    <dbReference type="NCBI Taxonomy" id="1836974"/>
    <lineage>
        <taxon>Bacteria</taxon>
        <taxon>Bacillati</taxon>
        <taxon>Actinomycetota</taxon>
        <taxon>Actinomycetes</taxon>
        <taxon>Frankiales</taxon>
        <taxon>Frankiaceae</taxon>
        <taxon>Frankia</taxon>
    </lineage>
</organism>
<keyword evidence="5" id="KW-1185">Reference proteome</keyword>
<dbReference type="PROSITE" id="PS50924">
    <property type="entry name" value="MHYT"/>
    <property type="match status" value="1"/>
</dbReference>
<dbReference type="RefSeq" id="WP_203005542.1">
    <property type="nucleotide sequence ID" value="NZ_JADWYW010000948.1"/>
</dbReference>
<dbReference type="EMBL" id="JAEACQ010000122">
    <property type="protein sequence ID" value="MBL7625903.1"/>
    <property type="molecule type" value="Genomic_DNA"/>
</dbReference>
<keyword evidence="1" id="KW-0812">Transmembrane</keyword>
<dbReference type="AlphaFoldDB" id="A0A937ULD1"/>
<accession>A0A937ULD1</accession>
<reference evidence="4" key="1">
    <citation type="submission" date="2020-12" db="EMBL/GenBank/DDBJ databases">
        <title>Genomic characterization of non-nitrogen-fixing Frankia strains.</title>
        <authorList>
            <person name="Carlos-Shanley C."/>
            <person name="Guerra T."/>
            <person name="Hahn D."/>
        </authorList>
    </citation>
    <scope>NUCLEOTIDE SEQUENCE</scope>
    <source>
        <strain evidence="4">CN6</strain>
    </source>
</reference>
<evidence type="ECO:0000313" key="4">
    <source>
        <dbReference type="EMBL" id="MBL7625903.1"/>
    </source>
</evidence>
<comment type="caution">
    <text evidence="4">The sequence shown here is derived from an EMBL/GenBank/DDBJ whole genome shotgun (WGS) entry which is preliminary data.</text>
</comment>
<feature type="region of interest" description="Disordered" evidence="2">
    <location>
        <begin position="249"/>
        <end position="278"/>
    </location>
</feature>
<protein>
    <submittedName>
        <fullName evidence="4">Histidine kinase</fullName>
    </submittedName>
</protein>
<feature type="transmembrane region" description="Helical" evidence="1">
    <location>
        <begin position="177"/>
        <end position="197"/>
    </location>
</feature>
<proteinExistence type="predicted"/>
<dbReference type="Proteomes" id="UP000604475">
    <property type="component" value="Unassembled WGS sequence"/>
</dbReference>